<dbReference type="GO" id="GO:0005737">
    <property type="term" value="C:cytoplasm"/>
    <property type="evidence" value="ECO:0007669"/>
    <property type="project" value="InterPro"/>
</dbReference>
<reference evidence="15" key="1">
    <citation type="submission" date="2016-10" db="EMBL/GenBank/DDBJ databases">
        <authorList>
            <person name="Varghese N."/>
            <person name="Submissions S."/>
        </authorList>
    </citation>
    <scope>NUCLEOTIDE SEQUENCE [LARGE SCALE GENOMIC DNA]</scope>
    <source>
        <strain evidence="15">DSM 26542</strain>
    </source>
</reference>
<comment type="catalytic activity">
    <reaction evidence="12">
        <text>N-acetyl-L-glutamate + ATP = N-acetyl-L-glutamyl 5-phosphate + ADP</text>
        <dbReference type="Rhea" id="RHEA:14629"/>
        <dbReference type="ChEBI" id="CHEBI:30616"/>
        <dbReference type="ChEBI" id="CHEBI:44337"/>
        <dbReference type="ChEBI" id="CHEBI:57936"/>
        <dbReference type="ChEBI" id="CHEBI:456216"/>
        <dbReference type="EC" id="2.7.2.8"/>
    </reaction>
</comment>
<gene>
    <name evidence="14" type="ORF">SAMN04487893_10850</name>
</gene>
<evidence type="ECO:0000256" key="5">
    <source>
        <dbReference type="ARBA" id="ARBA00022605"/>
    </source>
</evidence>
<dbReference type="STRING" id="1150112.SAMN04487893_10850"/>
<dbReference type="GO" id="GO:0005524">
    <property type="term" value="F:ATP binding"/>
    <property type="evidence" value="ECO:0007669"/>
    <property type="project" value="UniProtKB-KW"/>
</dbReference>
<dbReference type="Pfam" id="PF00696">
    <property type="entry name" value="AA_kinase"/>
    <property type="match status" value="1"/>
</dbReference>
<dbReference type="InterPro" id="IPR004662">
    <property type="entry name" value="AcgluKinase_fam"/>
</dbReference>
<keyword evidence="7" id="KW-0547">Nucleotide-binding</keyword>
<keyword evidence="5" id="KW-0028">Amino-acid biosynthesis</keyword>
<keyword evidence="15" id="KW-1185">Reference proteome</keyword>
<evidence type="ECO:0000256" key="9">
    <source>
        <dbReference type="ARBA" id="ARBA00022840"/>
    </source>
</evidence>
<keyword evidence="6" id="KW-0808">Transferase</keyword>
<comment type="pathway">
    <text evidence="1">Amino-acid biosynthesis; L-arginine biosynthesis; N(2)-acetyl-L-ornithine from L-glutamate: step 2/4.</text>
</comment>
<evidence type="ECO:0000256" key="3">
    <source>
        <dbReference type="ARBA" id="ARBA00021197"/>
    </source>
</evidence>
<evidence type="ECO:0000259" key="13">
    <source>
        <dbReference type="Pfam" id="PF00696"/>
    </source>
</evidence>
<organism evidence="14 15">
    <name type="scientific">Myroides guanonis</name>
    <dbReference type="NCBI Taxonomy" id="1150112"/>
    <lineage>
        <taxon>Bacteria</taxon>
        <taxon>Pseudomonadati</taxon>
        <taxon>Bacteroidota</taxon>
        <taxon>Flavobacteriia</taxon>
        <taxon>Flavobacteriales</taxon>
        <taxon>Flavobacteriaceae</taxon>
        <taxon>Myroides</taxon>
    </lineage>
</organism>
<evidence type="ECO:0000256" key="4">
    <source>
        <dbReference type="ARBA" id="ARBA00022571"/>
    </source>
</evidence>
<dbReference type="Gene3D" id="3.40.1160.10">
    <property type="entry name" value="Acetylglutamate kinase-like"/>
    <property type="match status" value="1"/>
</dbReference>
<dbReference type="GO" id="GO:0006526">
    <property type="term" value="P:L-arginine biosynthetic process"/>
    <property type="evidence" value="ECO:0007669"/>
    <property type="project" value="UniProtKB-KW"/>
</dbReference>
<name>A0A1I3RM94_9FLAO</name>
<feature type="domain" description="Aspartate/glutamate/uridylate kinase" evidence="13">
    <location>
        <begin position="3"/>
        <end position="244"/>
    </location>
</feature>
<keyword evidence="9" id="KW-0067">ATP-binding</keyword>
<evidence type="ECO:0000256" key="11">
    <source>
        <dbReference type="ARBA" id="ARBA00030639"/>
    </source>
</evidence>
<evidence type="ECO:0000313" key="15">
    <source>
        <dbReference type="Proteomes" id="UP000243887"/>
    </source>
</evidence>
<sequence>MRKLTIVKVGGEILDDAEKLTVFLHDFSKIEGSKILVHGGGKVATQLANKLGVNTEMIEGRRITNEETLPIAVMVYAGLINKKVVAQLQTNGCDALGLCGADGRLIKTVKRSTALLDYGFVGDCTDESINVSRLQQLLDLGFCPVFSAITVDDQGQLLNTNADTIASCLSIALSGIYNVSLMYCFEHSGVLKDVQDAQSLIPIVDDMLIETLKETGVITKGMLPKIENAMKAAHLGVTEVWIRSYESLNKLNCGTRIQ</sequence>
<dbReference type="PIRSF" id="PIRSF000728">
    <property type="entry name" value="NAGK"/>
    <property type="match status" value="1"/>
</dbReference>
<dbReference type="RefSeq" id="WP_090679081.1">
    <property type="nucleotide sequence ID" value="NZ_FORU01000008.1"/>
</dbReference>
<evidence type="ECO:0000256" key="6">
    <source>
        <dbReference type="ARBA" id="ARBA00022679"/>
    </source>
</evidence>
<dbReference type="PANTHER" id="PTHR23342">
    <property type="entry name" value="N-ACETYLGLUTAMATE SYNTHASE"/>
    <property type="match status" value="1"/>
</dbReference>
<evidence type="ECO:0000256" key="10">
    <source>
        <dbReference type="ARBA" id="ARBA00030178"/>
    </source>
</evidence>
<evidence type="ECO:0000256" key="7">
    <source>
        <dbReference type="ARBA" id="ARBA00022741"/>
    </source>
</evidence>
<accession>A0A1I3RM94</accession>
<dbReference type="SUPFAM" id="SSF53633">
    <property type="entry name" value="Carbamate kinase-like"/>
    <property type="match status" value="1"/>
</dbReference>
<dbReference type="AlphaFoldDB" id="A0A1I3RM94"/>
<evidence type="ECO:0000256" key="8">
    <source>
        <dbReference type="ARBA" id="ARBA00022777"/>
    </source>
</evidence>
<dbReference type="OrthoDB" id="9803155at2"/>
<dbReference type="NCBIfam" id="TIGR00761">
    <property type="entry name" value="argB"/>
    <property type="match status" value="1"/>
</dbReference>
<dbReference type="InterPro" id="IPR001048">
    <property type="entry name" value="Asp/Glu/Uridylate_kinase"/>
</dbReference>
<proteinExistence type="predicted"/>
<dbReference type="EMBL" id="FORU01000008">
    <property type="protein sequence ID" value="SFJ46421.1"/>
    <property type="molecule type" value="Genomic_DNA"/>
</dbReference>
<dbReference type="EC" id="2.7.2.8" evidence="2"/>
<keyword evidence="8 14" id="KW-0418">Kinase</keyword>
<evidence type="ECO:0000256" key="1">
    <source>
        <dbReference type="ARBA" id="ARBA00004828"/>
    </source>
</evidence>
<evidence type="ECO:0000313" key="14">
    <source>
        <dbReference type="EMBL" id="SFJ46421.1"/>
    </source>
</evidence>
<dbReference type="GO" id="GO:0003991">
    <property type="term" value="F:acetylglutamate kinase activity"/>
    <property type="evidence" value="ECO:0007669"/>
    <property type="project" value="UniProtKB-EC"/>
</dbReference>
<evidence type="ECO:0000256" key="2">
    <source>
        <dbReference type="ARBA" id="ARBA00013065"/>
    </source>
</evidence>
<dbReference type="PANTHER" id="PTHR23342:SF0">
    <property type="entry name" value="N-ACETYLGLUTAMATE SYNTHASE, MITOCHONDRIAL"/>
    <property type="match status" value="1"/>
</dbReference>
<keyword evidence="4" id="KW-0055">Arginine biosynthesis</keyword>
<dbReference type="InterPro" id="IPR036393">
    <property type="entry name" value="AceGlu_kinase-like_sf"/>
</dbReference>
<dbReference type="CDD" id="cd04238">
    <property type="entry name" value="AAK_NAGK-like"/>
    <property type="match status" value="1"/>
</dbReference>
<dbReference type="Proteomes" id="UP000243887">
    <property type="component" value="Unassembled WGS sequence"/>
</dbReference>
<evidence type="ECO:0000256" key="12">
    <source>
        <dbReference type="ARBA" id="ARBA00048141"/>
    </source>
</evidence>
<protein>
    <recommendedName>
        <fullName evidence="3">Acetylglutamate kinase</fullName>
        <ecNumber evidence="2">2.7.2.8</ecNumber>
    </recommendedName>
    <alternativeName>
        <fullName evidence="10">N-acetyl-L-glutamate 5-phosphotransferase</fullName>
    </alternativeName>
    <alternativeName>
        <fullName evidence="11">NAG kinase</fullName>
    </alternativeName>
</protein>